<dbReference type="Gene3D" id="3.40.50.300">
    <property type="entry name" value="P-loop containing nucleotide triphosphate hydrolases"/>
    <property type="match status" value="1"/>
</dbReference>
<evidence type="ECO:0008006" key="4">
    <source>
        <dbReference type="Google" id="ProtNLM"/>
    </source>
</evidence>
<dbReference type="PANTHER" id="PTHR47691:SF3">
    <property type="entry name" value="HTH-TYPE TRANSCRIPTIONAL REGULATOR RV0890C-RELATED"/>
    <property type="match status" value="1"/>
</dbReference>
<feature type="region of interest" description="Disordered" evidence="1">
    <location>
        <begin position="1"/>
        <end position="22"/>
    </location>
</feature>
<protein>
    <recommendedName>
        <fullName evidence="4">Tetratricopeptide repeat protein</fullName>
    </recommendedName>
</protein>
<gene>
    <name evidence="2" type="ORF">GCM10009733_080220</name>
</gene>
<accession>A0ABN2GGE8</accession>
<dbReference type="InterPro" id="IPR011990">
    <property type="entry name" value="TPR-like_helical_dom_sf"/>
</dbReference>
<comment type="caution">
    <text evidence="2">The sequence shown here is derived from an EMBL/GenBank/DDBJ whole genome shotgun (WGS) entry which is preliminary data.</text>
</comment>
<evidence type="ECO:0000313" key="3">
    <source>
        <dbReference type="Proteomes" id="UP001500064"/>
    </source>
</evidence>
<feature type="compositionally biased region" description="Basic and acidic residues" evidence="1">
    <location>
        <begin position="1"/>
        <end position="11"/>
    </location>
</feature>
<reference evidence="2 3" key="1">
    <citation type="journal article" date="2019" name="Int. J. Syst. Evol. Microbiol.">
        <title>The Global Catalogue of Microorganisms (GCM) 10K type strain sequencing project: providing services to taxonomists for standard genome sequencing and annotation.</title>
        <authorList>
            <consortium name="The Broad Institute Genomics Platform"/>
            <consortium name="The Broad Institute Genome Sequencing Center for Infectious Disease"/>
            <person name="Wu L."/>
            <person name="Ma J."/>
        </authorList>
    </citation>
    <scope>NUCLEOTIDE SEQUENCE [LARGE SCALE GENOMIC DNA]</scope>
    <source>
        <strain evidence="2 3">JCM 13929</strain>
    </source>
</reference>
<dbReference type="Proteomes" id="UP001500064">
    <property type="component" value="Unassembled WGS sequence"/>
</dbReference>
<name>A0ABN2GGE8_9ACTN</name>
<evidence type="ECO:0000256" key="1">
    <source>
        <dbReference type="SAM" id="MobiDB-lite"/>
    </source>
</evidence>
<sequence>MGGDDPRHASADDGAGGERSLAVGGDLTGIASTGDGAMNVQIRADQASFIPPEAFVRMADLPPPPRLTNLPSRVGLFVGRTQVLARLDEALAGPGGAVVQAVHGLGGIGKSTLAAHWAVTRGATRYCPVWWITADSAAGIDAGLAKLATALQPALSNVLPLDALKEQALQWLASHDGWLIVLDNVDNPADVQPLLARAPHGRFLITSRRATGWHRLATPVALDVLDHPEAVELLTGILTHGGERDLTGAGELCTELGGLPLAIEQAGGYMTQAGISPREYLELLAGHPGVMYRDRAEGIDPARTIARVWHMTLDRLADDPLPGRILRILAWYAPDDIPRALIGHLVSGPELISAVGRLAAHSMITVKGDTLAVHRLVGAVARTPDPDDPHRRPEDIAEAREQAATALTRALPDRKEFGLWPVWRMLLPHVDAVIHEAEPQPGSALHLLMKEALLLRITLDAVAGKIEDRQRALSESVRDLGEDNPDTLAARDALAYGYEYVGEWDHSIPLHERNLQARLRLLGPDHPDTVRSRRDLTDARRWPQTYASLPRSTKQLLDIHHKIPGTTDDEQ</sequence>
<evidence type="ECO:0000313" key="2">
    <source>
        <dbReference type="EMBL" id="GAA1670841.1"/>
    </source>
</evidence>
<organism evidence="2 3">
    <name type="scientific">Nonomuraea maheshkhaliensis</name>
    <dbReference type="NCBI Taxonomy" id="419590"/>
    <lineage>
        <taxon>Bacteria</taxon>
        <taxon>Bacillati</taxon>
        <taxon>Actinomycetota</taxon>
        <taxon>Actinomycetes</taxon>
        <taxon>Streptosporangiales</taxon>
        <taxon>Streptosporangiaceae</taxon>
        <taxon>Nonomuraea</taxon>
    </lineage>
</organism>
<dbReference type="InterPro" id="IPR027417">
    <property type="entry name" value="P-loop_NTPase"/>
</dbReference>
<dbReference type="SUPFAM" id="SSF52540">
    <property type="entry name" value="P-loop containing nucleoside triphosphate hydrolases"/>
    <property type="match status" value="1"/>
</dbReference>
<dbReference type="Gene3D" id="1.25.40.10">
    <property type="entry name" value="Tetratricopeptide repeat domain"/>
    <property type="match status" value="1"/>
</dbReference>
<proteinExistence type="predicted"/>
<dbReference type="PANTHER" id="PTHR47691">
    <property type="entry name" value="REGULATOR-RELATED"/>
    <property type="match status" value="1"/>
</dbReference>
<dbReference type="PRINTS" id="PR00364">
    <property type="entry name" value="DISEASERSIST"/>
</dbReference>
<dbReference type="EMBL" id="BAAAMU010000088">
    <property type="protein sequence ID" value="GAA1670841.1"/>
    <property type="molecule type" value="Genomic_DNA"/>
</dbReference>
<keyword evidence="3" id="KW-1185">Reference proteome</keyword>